<dbReference type="Gene3D" id="3.40.50.2300">
    <property type="match status" value="1"/>
</dbReference>
<dbReference type="CDD" id="cd17535">
    <property type="entry name" value="REC_NarL-like"/>
    <property type="match status" value="1"/>
</dbReference>
<evidence type="ECO:0000313" key="7">
    <source>
        <dbReference type="Proteomes" id="UP000245680"/>
    </source>
</evidence>
<organism evidence="6 7">
    <name type="scientific">Meridianimarinicoccus roseus</name>
    <dbReference type="NCBI Taxonomy" id="2072018"/>
    <lineage>
        <taxon>Bacteria</taxon>
        <taxon>Pseudomonadati</taxon>
        <taxon>Pseudomonadota</taxon>
        <taxon>Alphaproteobacteria</taxon>
        <taxon>Rhodobacterales</taxon>
        <taxon>Paracoccaceae</taxon>
        <taxon>Meridianimarinicoccus</taxon>
    </lineage>
</organism>
<dbReference type="InterPro" id="IPR000792">
    <property type="entry name" value="Tscrpt_reg_LuxR_C"/>
</dbReference>
<feature type="domain" description="Response regulatory" evidence="5">
    <location>
        <begin position="8"/>
        <end position="124"/>
    </location>
</feature>
<keyword evidence="2 6" id="KW-0238">DNA-binding</keyword>
<name>A0A2V2LK78_9RHOB</name>
<dbReference type="InterPro" id="IPR001789">
    <property type="entry name" value="Sig_transdc_resp-reg_receiver"/>
</dbReference>
<evidence type="ECO:0000259" key="5">
    <source>
        <dbReference type="PROSITE" id="PS50110"/>
    </source>
</evidence>
<dbReference type="GO" id="GO:0000160">
    <property type="term" value="P:phosphorelay signal transduction system"/>
    <property type="evidence" value="ECO:0007669"/>
    <property type="project" value="InterPro"/>
</dbReference>
<reference evidence="6 7" key="1">
    <citation type="submission" date="2018-05" db="EMBL/GenBank/DDBJ databases">
        <title>Rhodobacteraceae gen. nov., sp. nov. isolated from sea water.</title>
        <authorList>
            <person name="Ren Y."/>
        </authorList>
    </citation>
    <scope>NUCLEOTIDE SEQUENCE [LARGE SCALE GENOMIC DNA]</scope>
    <source>
        <strain evidence="6 7">TG-679</strain>
    </source>
</reference>
<comment type="caution">
    <text evidence="6">The sequence shown here is derived from an EMBL/GenBank/DDBJ whole genome shotgun (WGS) entry which is preliminary data.</text>
</comment>
<dbReference type="Pfam" id="PF00072">
    <property type="entry name" value="Response_reg"/>
    <property type="match status" value="1"/>
</dbReference>
<dbReference type="PROSITE" id="PS50110">
    <property type="entry name" value="RESPONSE_REGULATORY"/>
    <property type="match status" value="1"/>
</dbReference>
<dbReference type="OrthoDB" id="9814495at2"/>
<feature type="modified residue" description="4-aspartylphosphate" evidence="3">
    <location>
        <position position="59"/>
    </location>
</feature>
<dbReference type="SMART" id="SM00448">
    <property type="entry name" value="REC"/>
    <property type="match status" value="1"/>
</dbReference>
<dbReference type="SMART" id="SM00421">
    <property type="entry name" value="HTH_LUXR"/>
    <property type="match status" value="1"/>
</dbReference>
<dbReference type="Gene3D" id="1.10.10.10">
    <property type="entry name" value="Winged helix-like DNA-binding domain superfamily/Winged helix DNA-binding domain"/>
    <property type="match status" value="1"/>
</dbReference>
<evidence type="ECO:0000256" key="3">
    <source>
        <dbReference type="PROSITE-ProRule" id="PRU00169"/>
    </source>
</evidence>
<gene>
    <name evidence="6" type="ORF">DKT77_10310</name>
</gene>
<dbReference type="EMBL" id="QGKU01000033">
    <property type="protein sequence ID" value="PWR02719.1"/>
    <property type="molecule type" value="Genomic_DNA"/>
</dbReference>
<dbReference type="InterPro" id="IPR016032">
    <property type="entry name" value="Sig_transdc_resp-reg_C-effctor"/>
</dbReference>
<evidence type="ECO:0000313" key="6">
    <source>
        <dbReference type="EMBL" id="PWR02719.1"/>
    </source>
</evidence>
<dbReference type="InterPro" id="IPR036388">
    <property type="entry name" value="WH-like_DNA-bd_sf"/>
</dbReference>
<accession>A0A2V2LK78</accession>
<evidence type="ECO:0000256" key="1">
    <source>
        <dbReference type="ARBA" id="ARBA00022553"/>
    </source>
</evidence>
<dbReference type="PANTHER" id="PTHR45566:SF1">
    <property type="entry name" value="HTH-TYPE TRANSCRIPTIONAL REGULATOR YHJB-RELATED"/>
    <property type="match status" value="1"/>
</dbReference>
<dbReference type="CDD" id="cd06170">
    <property type="entry name" value="LuxR_C_like"/>
    <property type="match status" value="1"/>
</dbReference>
<keyword evidence="7" id="KW-1185">Reference proteome</keyword>
<protein>
    <submittedName>
        <fullName evidence="6">DNA-binding response regulator</fullName>
    </submittedName>
</protein>
<feature type="domain" description="HTH luxR-type" evidence="4">
    <location>
        <begin position="142"/>
        <end position="207"/>
    </location>
</feature>
<evidence type="ECO:0000256" key="2">
    <source>
        <dbReference type="ARBA" id="ARBA00023125"/>
    </source>
</evidence>
<dbReference type="SUPFAM" id="SSF46894">
    <property type="entry name" value="C-terminal effector domain of the bipartite response regulators"/>
    <property type="match status" value="1"/>
</dbReference>
<dbReference type="PROSITE" id="PS00622">
    <property type="entry name" value="HTH_LUXR_1"/>
    <property type="match status" value="1"/>
</dbReference>
<sequence length="209" mass="23040">MADGKKTRIMIADDHEMVLDMLSLFLQQVDDFEVKTTNTLDKVLEEIDRGGTFDVVLLDYDMPGMNGLKGLSRALEKNSPNPVALLTGNANHAMVHEVIALGAMGILTKNMSARSLENAIRLISSGDPYIPLALMQAEPEDTDKKASPLSDREMTVLKRLGEGWPNKEIAAALNLSEATIKMHVQSVCRKLDARNRTQAVINARDRNIL</sequence>
<dbReference type="GO" id="GO:0006355">
    <property type="term" value="P:regulation of DNA-templated transcription"/>
    <property type="evidence" value="ECO:0007669"/>
    <property type="project" value="InterPro"/>
</dbReference>
<evidence type="ECO:0000259" key="4">
    <source>
        <dbReference type="PROSITE" id="PS50043"/>
    </source>
</evidence>
<dbReference type="Proteomes" id="UP000245680">
    <property type="component" value="Unassembled WGS sequence"/>
</dbReference>
<dbReference type="SUPFAM" id="SSF52172">
    <property type="entry name" value="CheY-like"/>
    <property type="match status" value="1"/>
</dbReference>
<proteinExistence type="predicted"/>
<dbReference type="PANTHER" id="PTHR45566">
    <property type="entry name" value="HTH-TYPE TRANSCRIPTIONAL REGULATOR YHJB-RELATED"/>
    <property type="match status" value="1"/>
</dbReference>
<dbReference type="PRINTS" id="PR00038">
    <property type="entry name" value="HTHLUXR"/>
</dbReference>
<dbReference type="InterPro" id="IPR058245">
    <property type="entry name" value="NreC/VraR/RcsB-like_REC"/>
</dbReference>
<keyword evidence="1 3" id="KW-0597">Phosphoprotein</keyword>
<dbReference type="InterPro" id="IPR051015">
    <property type="entry name" value="EvgA-like"/>
</dbReference>
<dbReference type="RefSeq" id="WP_109811767.1">
    <property type="nucleotide sequence ID" value="NZ_QGKU01000033.1"/>
</dbReference>
<dbReference type="GO" id="GO:0003677">
    <property type="term" value="F:DNA binding"/>
    <property type="evidence" value="ECO:0007669"/>
    <property type="project" value="UniProtKB-KW"/>
</dbReference>
<dbReference type="InterPro" id="IPR011006">
    <property type="entry name" value="CheY-like_superfamily"/>
</dbReference>
<dbReference type="Pfam" id="PF00196">
    <property type="entry name" value="GerE"/>
    <property type="match status" value="1"/>
</dbReference>
<dbReference type="PROSITE" id="PS50043">
    <property type="entry name" value="HTH_LUXR_2"/>
    <property type="match status" value="1"/>
</dbReference>
<dbReference type="AlphaFoldDB" id="A0A2V2LK78"/>